<evidence type="ECO:0000256" key="4">
    <source>
        <dbReference type="ARBA" id="ARBA00005072"/>
    </source>
</evidence>
<dbReference type="InterPro" id="IPR043131">
    <property type="entry name" value="BCAT-like_N"/>
</dbReference>
<comment type="cofactor">
    <cofactor evidence="1 16">
        <name>pyridoxal 5'-phosphate</name>
        <dbReference type="ChEBI" id="CHEBI:597326"/>
    </cofactor>
</comment>
<dbReference type="AlphaFoldDB" id="A0A542YV11"/>
<evidence type="ECO:0000256" key="3">
    <source>
        <dbReference type="ARBA" id="ARBA00004931"/>
    </source>
</evidence>
<dbReference type="RefSeq" id="WP_141785856.1">
    <property type="nucleotide sequence ID" value="NZ_BAAAIK010000001.1"/>
</dbReference>
<dbReference type="GO" id="GO:0052655">
    <property type="term" value="F:L-valine-2-oxoglutarate transaminase activity"/>
    <property type="evidence" value="ECO:0007669"/>
    <property type="project" value="RHEA"/>
</dbReference>
<dbReference type="EMBL" id="VFOP01000001">
    <property type="protein sequence ID" value="TQL51913.1"/>
    <property type="molecule type" value="Genomic_DNA"/>
</dbReference>
<feature type="region of interest" description="Disordered" evidence="18">
    <location>
        <begin position="1"/>
        <end position="25"/>
    </location>
</feature>
<feature type="compositionally biased region" description="Basic and acidic residues" evidence="18">
    <location>
        <begin position="14"/>
        <end position="25"/>
    </location>
</feature>
<evidence type="ECO:0000256" key="8">
    <source>
        <dbReference type="ARBA" id="ARBA00022679"/>
    </source>
</evidence>
<evidence type="ECO:0000256" key="1">
    <source>
        <dbReference type="ARBA" id="ARBA00001933"/>
    </source>
</evidence>
<dbReference type="GO" id="GO:0009098">
    <property type="term" value="P:L-leucine biosynthetic process"/>
    <property type="evidence" value="ECO:0007669"/>
    <property type="project" value="UniProtKB-UniPathway"/>
</dbReference>
<reference evidence="19 20" key="1">
    <citation type="submission" date="2019-06" db="EMBL/GenBank/DDBJ databases">
        <title>Sequencing the genomes of 1000 actinobacteria strains.</title>
        <authorList>
            <person name="Klenk H.-P."/>
        </authorList>
    </citation>
    <scope>NUCLEOTIDE SEQUENCE [LARGE SCALE GENOMIC DNA]</scope>
    <source>
        <strain evidence="19 20">DSM 12335</strain>
    </source>
</reference>
<dbReference type="PROSITE" id="PS00770">
    <property type="entry name" value="AA_TRANSFER_CLASS_4"/>
    <property type="match status" value="1"/>
</dbReference>
<evidence type="ECO:0000256" key="2">
    <source>
        <dbReference type="ARBA" id="ARBA00004824"/>
    </source>
</evidence>
<evidence type="ECO:0000256" key="10">
    <source>
        <dbReference type="ARBA" id="ARBA00023304"/>
    </source>
</evidence>
<dbReference type="InterPro" id="IPR005786">
    <property type="entry name" value="B_amino_transII"/>
</dbReference>
<evidence type="ECO:0000256" key="14">
    <source>
        <dbReference type="PIRSR" id="PIRSR006468-1"/>
    </source>
</evidence>
<evidence type="ECO:0000256" key="15">
    <source>
        <dbReference type="RuleBase" id="RU004106"/>
    </source>
</evidence>
<dbReference type="GO" id="GO:0009097">
    <property type="term" value="P:isoleucine biosynthetic process"/>
    <property type="evidence" value="ECO:0007669"/>
    <property type="project" value="UniProtKB-UniPathway"/>
</dbReference>
<gene>
    <name evidence="19" type="ORF">FB467_3080</name>
</gene>
<evidence type="ECO:0000256" key="12">
    <source>
        <dbReference type="ARBA" id="ARBA00048798"/>
    </source>
</evidence>
<dbReference type="InterPro" id="IPR018300">
    <property type="entry name" value="Aminotrans_IV_CS"/>
</dbReference>
<keyword evidence="10 17" id="KW-0100">Branched-chain amino acid biosynthesis</keyword>
<accession>A0A542YV11</accession>
<name>A0A542YV11_9MICO</name>
<dbReference type="Gene3D" id="3.30.470.10">
    <property type="match status" value="1"/>
</dbReference>
<dbReference type="PANTHER" id="PTHR11825:SF44">
    <property type="entry name" value="BRANCHED-CHAIN-AMINO-ACID AMINOTRANSFERASE"/>
    <property type="match status" value="1"/>
</dbReference>
<comment type="catalytic activity">
    <reaction evidence="11 17">
        <text>L-valine + 2-oxoglutarate = 3-methyl-2-oxobutanoate + L-glutamate</text>
        <dbReference type="Rhea" id="RHEA:24813"/>
        <dbReference type="ChEBI" id="CHEBI:11851"/>
        <dbReference type="ChEBI" id="CHEBI:16810"/>
        <dbReference type="ChEBI" id="CHEBI:29985"/>
        <dbReference type="ChEBI" id="CHEBI:57762"/>
        <dbReference type="EC" id="2.6.1.42"/>
    </reaction>
</comment>
<keyword evidence="9 16" id="KW-0663">Pyridoxal phosphate</keyword>
<proteinExistence type="inferred from homology"/>
<protein>
    <recommendedName>
        <fullName evidence="17">Branched-chain-amino-acid aminotransferase</fullName>
        <ecNumber evidence="17">2.6.1.42</ecNumber>
    </recommendedName>
</protein>
<evidence type="ECO:0000256" key="9">
    <source>
        <dbReference type="ARBA" id="ARBA00022898"/>
    </source>
</evidence>
<organism evidence="19 20">
    <name type="scientific">Ornithinicoccus hortensis</name>
    <dbReference type="NCBI Taxonomy" id="82346"/>
    <lineage>
        <taxon>Bacteria</taxon>
        <taxon>Bacillati</taxon>
        <taxon>Actinomycetota</taxon>
        <taxon>Actinomycetes</taxon>
        <taxon>Micrococcales</taxon>
        <taxon>Intrasporangiaceae</taxon>
        <taxon>Ornithinicoccus</taxon>
    </lineage>
</organism>
<dbReference type="GO" id="GO:0052654">
    <property type="term" value="F:L-leucine-2-oxoglutarate transaminase activity"/>
    <property type="evidence" value="ECO:0007669"/>
    <property type="project" value="RHEA"/>
</dbReference>
<evidence type="ECO:0000256" key="6">
    <source>
        <dbReference type="ARBA" id="ARBA00022576"/>
    </source>
</evidence>
<dbReference type="Proteomes" id="UP000319516">
    <property type="component" value="Unassembled WGS sequence"/>
</dbReference>
<dbReference type="OrthoDB" id="9804984at2"/>
<dbReference type="GO" id="GO:0052656">
    <property type="term" value="F:L-isoleucine-2-oxoglutarate transaminase activity"/>
    <property type="evidence" value="ECO:0007669"/>
    <property type="project" value="RHEA"/>
</dbReference>
<comment type="caution">
    <text evidence="19">The sequence shown here is derived from an EMBL/GenBank/DDBJ whole genome shotgun (WGS) entry which is preliminary data.</text>
</comment>
<evidence type="ECO:0000256" key="11">
    <source>
        <dbReference type="ARBA" id="ARBA00048212"/>
    </source>
</evidence>
<evidence type="ECO:0000256" key="7">
    <source>
        <dbReference type="ARBA" id="ARBA00022605"/>
    </source>
</evidence>
<dbReference type="GO" id="GO:0009099">
    <property type="term" value="P:L-valine biosynthetic process"/>
    <property type="evidence" value="ECO:0007669"/>
    <property type="project" value="UniProtKB-UniPathway"/>
</dbReference>
<evidence type="ECO:0000313" key="19">
    <source>
        <dbReference type="EMBL" id="TQL51913.1"/>
    </source>
</evidence>
<comment type="pathway">
    <text evidence="2">Amino-acid biosynthesis; L-isoleucine biosynthesis; L-isoleucine from 2-oxobutanoate: step 4/4.</text>
</comment>
<dbReference type="NCBIfam" id="NF009897">
    <property type="entry name" value="PRK13357.1"/>
    <property type="match status" value="1"/>
</dbReference>
<dbReference type="SUPFAM" id="SSF56752">
    <property type="entry name" value="D-aminoacid aminotransferase-like PLP-dependent enzymes"/>
    <property type="match status" value="1"/>
</dbReference>
<evidence type="ECO:0000256" key="17">
    <source>
        <dbReference type="RuleBase" id="RU004517"/>
    </source>
</evidence>
<dbReference type="CDD" id="cd01557">
    <property type="entry name" value="BCAT_beta_family"/>
    <property type="match status" value="1"/>
</dbReference>
<dbReference type="PIRSF" id="PIRSF006468">
    <property type="entry name" value="BCAT1"/>
    <property type="match status" value="1"/>
</dbReference>
<keyword evidence="20" id="KW-1185">Reference proteome</keyword>
<feature type="modified residue" description="N6-(pyridoxal phosphate)lysine" evidence="14">
    <location>
        <position position="211"/>
    </location>
</feature>
<comment type="catalytic activity">
    <reaction evidence="12 17">
        <text>L-isoleucine + 2-oxoglutarate = (S)-3-methyl-2-oxopentanoate + L-glutamate</text>
        <dbReference type="Rhea" id="RHEA:24801"/>
        <dbReference type="ChEBI" id="CHEBI:16810"/>
        <dbReference type="ChEBI" id="CHEBI:29985"/>
        <dbReference type="ChEBI" id="CHEBI:35146"/>
        <dbReference type="ChEBI" id="CHEBI:58045"/>
        <dbReference type="EC" id="2.6.1.42"/>
    </reaction>
</comment>
<dbReference type="UniPathway" id="UPA00047">
    <property type="reaction ID" value="UER00058"/>
</dbReference>
<comment type="catalytic activity">
    <reaction evidence="13 17">
        <text>L-leucine + 2-oxoglutarate = 4-methyl-2-oxopentanoate + L-glutamate</text>
        <dbReference type="Rhea" id="RHEA:18321"/>
        <dbReference type="ChEBI" id="CHEBI:16810"/>
        <dbReference type="ChEBI" id="CHEBI:17865"/>
        <dbReference type="ChEBI" id="CHEBI:29985"/>
        <dbReference type="ChEBI" id="CHEBI:57427"/>
        <dbReference type="EC" id="2.6.1.42"/>
    </reaction>
</comment>
<evidence type="ECO:0000256" key="16">
    <source>
        <dbReference type="RuleBase" id="RU004516"/>
    </source>
</evidence>
<comment type="similarity">
    <text evidence="5 15">Belongs to the class-IV pyridoxal-phosphate-dependent aminotransferase family.</text>
</comment>
<dbReference type="InterPro" id="IPR001544">
    <property type="entry name" value="Aminotrans_IV"/>
</dbReference>
<comment type="pathway">
    <text evidence="3">Amino-acid biosynthesis; L-valine biosynthesis; L-valine from pyruvate: step 4/4.</text>
</comment>
<evidence type="ECO:0000256" key="5">
    <source>
        <dbReference type="ARBA" id="ARBA00009320"/>
    </source>
</evidence>
<dbReference type="InterPro" id="IPR033939">
    <property type="entry name" value="BCAT_family"/>
</dbReference>
<comment type="pathway">
    <text evidence="4">Amino-acid biosynthesis; L-leucine biosynthesis; L-leucine from 3-methyl-2-oxobutanoate: step 4/4.</text>
</comment>
<keyword evidence="8 17" id="KW-0808">Transferase</keyword>
<dbReference type="NCBIfam" id="TIGR01123">
    <property type="entry name" value="ilvE_II"/>
    <property type="match status" value="1"/>
</dbReference>
<evidence type="ECO:0000256" key="13">
    <source>
        <dbReference type="ARBA" id="ARBA00049229"/>
    </source>
</evidence>
<dbReference type="InterPro" id="IPR043132">
    <property type="entry name" value="BCAT-like_C"/>
</dbReference>
<keyword evidence="7 17" id="KW-0028">Amino-acid biosynthesis</keyword>
<dbReference type="InterPro" id="IPR036038">
    <property type="entry name" value="Aminotransferase-like"/>
</dbReference>
<evidence type="ECO:0000256" key="18">
    <source>
        <dbReference type="SAM" id="MobiDB-lite"/>
    </source>
</evidence>
<evidence type="ECO:0000313" key="20">
    <source>
        <dbReference type="Proteomes" id="UP000319516"/>
    </source>
</evidence>
<keyword evidence="6 17" id="KW-0032">Aminotransferase</keyword>
<sequence>MSTQSTPQSADPQFRVDERPDRASGERVAQVLAKPAFGAVFTDHMALVDWSRAGGWVDPRIVAYGPLQLDPSAAVFHYGQEIFEGMKAYRHADGSVWTFRPDQNAARFNRSAARLALPQLPEELFVEAIRSLVTVDQAWVPGADQGEASLYLRPYMIATEPALGVRPSNQAIFGVIASPAGEYFPGGLKPVSIWLSEDYVRAAPGGTGGAKCGGNYAASLAPMAEGLEQGCDQVAFLDAIEQKWVEELGGMNLFFVYRDGSIVTPELTGTILEGVTRGSLIELAKERGHDVIERKYSIDEWRDGAASGDLVEVFACGTAAVITPVGTLKWRGGEVAVGDGESVGEVAADLRRTLLDIQYGRADDTRGWVHRLV</sequence>
<dbReference type="PANTHER" id="PTHR11825">
    <property type="entry name" value="SUBGROUP IIII AMINOTRANSFERASE"/>
    <property type="match status" value="1"/>
</dbReference>
<dbReference type="UniPathway" id="UPA00049">
    <property type="reaction ID" value="UER00062"/>
</dbReference>
<dbReference type="EC" id="2.6.1.42" evidence="17"/>
<feature type="compositionally biased region" description="Polar residues" evidence="18">
    <location>
        <begin position="1"/>
        <end position="11"/>
    </location>
</feature>
<dbReference type="UniPathway" id="UPA00048">
    <property type="reaction ID" value="UER00073"/>
</dbReference>
<dbReference type="Gene3D" id="3.20.10.10">
    <property type="entry name" value="D-amino Acid Aminotransferase, subunit A, domain 2"/>
    <property type="match status" value="1"/>
</dbReference>
<dbReference type="Pfam" id="PF01063">
    <property type="entry name" value="Aminotran_4"/>
    <property type="match status" value="1"/>
</dbReference>